<comment type="caution">
    <text evidence="1">The sequence shown here is derived from an EMBL/GenBank/DDBJ whole genome shotgun (WGS) entry which is preliminary data.</text>
</comment>
<organism evidence="1 2">
    <name type="scientific">Trichostrongylus colubriformis</name>
    <name type="common">Black scour worm</name>
    <dbReference type="NCBI Taxonomy" id="6319"/>
    <lineage>
        <taxon>Eukaryota</taxon>
        <taxon>Metazoa</taxon>
        <taxon>Ecdysozoa</taxon>
        <taxon>Nematoda</taxon>
        <taxon>Chromadorea</taxon>
        <taxon>Rhabditida</taxon>
        <taxon>Rhabditina</taxon>
        <taxon>Rhabditomorpha</taxon>
        <taxon>Strongyloidea</taxon>
        <taxon>Trichostrongylidae</taxon>
        <taxon>Trichostrongylus</taxon>
    </lineage>
</organism>
<keyword evidence="2" id="KW-1185">Reference proteome</keyword>
<dbReference type="Pfam" id="PF12422">
    <property type="entry name" value="Condensin2nSMC"/>
    <property type="match status" value="1"/>
</dbReference>
<dbReference type="PANTHER" id="PTHR16199">
    <property type="entry name" value="CONDENSIN-2 COMPLEX SUBUNIT G2"/>
    <property type="match status" value="1"/>
</dbReference>
<evidence type="ECO:0000313" key="2">
    <source>
        <dbReference type="Proteomes" id="UP001331761"/>
    </source>
</evidence>
<dbReference type="InterPro" id="IPR024741">
    <property type="entry name" value="Condensin2_G2"/>
</dbReference>
<dbReference type="AlphaFoldDB" id="A0AAN8F4J0"/>
<reference evidence="1 2" key="1">
    <citation type="submission" date="2019-10" db="EMBL/GenBank/DDBJ databases">
        <title>Assembly and Annotation for the nematode Trichostrongylus colubriformis.</title>
        <authorList>
            <person name="Martin J."/>
        </authorList>
    </citation>
    <scope>NUCLEOTIDE SEQUENCE [LARGE SCALE GENOMIC DNA]</scope>
    <source>
        <strain evidence="1">G859</strain>
        <tissue evidence="1">Whole worm</tissue>
    </source>
</reference>
<dbReference type="GO" id="GO:0000796">
    <property type="term" value="C:condensin complex"/>
    <property type="evidence" value="ECO:0007669"/>
    <property type="project" value="TreeGrafter"/>
</dbReference>
<dbReference type="GO" id="GO:0000070">
    <property type="term" value="P:mitotic sister chromatid segregation"/>
    <property type="evidence" value="ECO:0007669"/>
    <property type="project" value="TreeGrafter"/>
</dbReference>
<dbReference type="GO" id="GO:0005634">
    <property type="term" value="C:nucleus"/>
    <property type="evidence" value="ECO:0007669"/>
    <property type="project" value="InterPro"/>
</dbReference>
<dbReference type="Proteomes" id="UP001331761">
    <property type="component" value="Unassembled WGS sequence"/>
</dbReference>
<sequence>MRAKRSHLRSTGTALETLMEDMDFDENPPPVPQKDPKAVIPEMNGASQAFKKRNTLRAGSKRIIPELEVEATEKSVVNEKLEYLLGDYNDSIEKACKNEKGQKALIKRLWADHEEVVEKCSINNLRHALWEPSFLSCGEGVKLCAYALRKIGYRSAFLLMKKMIIAGASNTTCNHLGQVIYTAWRMAVKEENEDMMKEIESEMITGTVHDAVLLPFNLSSKFIHILSSFSVDNADKAKMEGMLVRCFESVLWIGLESSHDQVRYAASTILLGFYPLMDDDDFKRDECLFKQNNIMLSMLKDECTAIRMVAAKKVLKILGMYWNFVPRDFVKQYMTIVSSIFH</sequence>
<evidence type="ECO:0000313" key="1">
    <source>
        <dbReference type="EMBL" id="KAK5973281.1"/>
    </source>
</evidence>
<dbReference type="PANTHER" id="PTHR16199:SF4">
    <property type="entry name" value="CONDENSIN-2 COMPLEX SUBUNIT G2"/>
    <property type="match status" value="1"/>
</dbReference>
<accession>A0AAN8F4J0</accession>
<name>A0AAN8F4J0_TRICO</name>
<protein>
    <submittedName>
        <fullName evidence="1">Uncharacterized protein</fullName>
    </submittedName>
</protein>
<proteinExistence type="predicted"/>
<gene>
    <name evidence="1" type="ORF">GCK32_013662</name>
</gene>
<dbReference type="EMBL" id="WIXE01015671">
    <property type="protein sequence ID" value="KAK5973281.1"/>
    <property type="molecule type" value="Genomic_DNA"/>
</dbReference>